<name>A0A545SPV2_9GAMM</name>
<dbReference type="SUPFAM" id="SSF53474">
    <property type="entry name" value="alpha/beta-Hydrolases"/>
    <property type="match status" value="1"/>
</dbReference>
<dbReference type="AlphaFoldDB" id="A0A545SPV2"/>
<dbReference type="OrthoDB" id="345573at2"/>
<keyword evidence="1" id="KW-0378">Hydrolase</keyword>
<organism evidence="1 2">
    <name type="scientific">Exilibacterium tricleocarpae</name>
    <dbReference type="NCBI Taxonomy" id="2591008"/>
    <lineage>
        <taxon>Bacteria</taxon>
        <taxon>Pseudomonadati</taxon>
        <taxon>Pseudomonadota</taxon>
        <taxon>Gammaproteobacteria</taxon>
        <taxon>Cellvibrionales</taxon>
        <taxon>Cellvibrionaceae</taxon>
        <taxon>Exilibacterium</taxon>
    </lineage>
</organism>
<dbReference type="GO" id="GO:0016787">
    <property type="term" value="F:hydrolase activity"/>
    <property type="evidence" value="ECO:0007669"/>
    <property type="project" value="UniProtKB-KW"/>
</dbReference>
<proteinExistence type="predicted"/>
<keyword evidence="2" id="KW-1185">Reference proteome</keyword>
<dbReference type="EMBL" id="VHSG01000037">
    <property type="protein sequence ID" value="TQV66991.1"/>
    <property type="molecule type" value="Genomic_DNA"/>
</dbReference>
<gene>
    <name evidence="1" type="ORF">FKG94_26345</name>
</gene>
<evidence type="ECO:0000313" key="2">
    <source>
        <dbReference type="Proteomes" id="UP000319732"/>
    </source>
</evidence>
<sequence length="272" mass="30143">MHKVAGLKPPSPVLRVTEMLRAAGEMRSLLVTNPLLRALPRGAGQPVLVIPGFGTTDGSTYVLRRYLRKWGYRPETWAQGLNRGFRQRLLQGVEDRLRHIHERSGQAVSIVGQSLGGIYARELARRNPALVRQVITLGSPFGGPDGAAPLVGKIYDRLNPDAQVRSEFEDMERLRELIEQAPPVPASAIYSRGDGVVSWRACVQLNGCRHSENIEVHGSHCGMGVNPAVLYVIADRLAWDSGEWRPFNRAGWRALVYPEAVRAQSNLCRAEL</sequence>
<comment type="caution">
    <text evidence="1">The sequence shown here is derived from an EMBL/GenBank/DDBJ whole genome shotgun (WGS) entry which is preliminary data.</text>
</comment>
<accession>A0A545SPV2</accession>
<evidence type="ECO:0000313" key="1">
    <source>
        <dbReference type="EMBL" id="TQV66991.1"/>
    </source>
</evidence>
<dbReference type="InterPro" id="IPR029058">
    <property type="entry name" value="AB_hydrolase_fold"/>
</dbReference>
<dbReference type="Proteomes" id="UP000319732">
    <property type="component" value="Unassembled WGS sequence"/>
</dbReference>
<dbReference type="RefSeq" id="WP_142929940.1">
    <property type="nucleotide sequence ID" value="NZ_ML660113.1"/>
</dbReference>
<protein>
    <submittedName>
        <fullName evidence="1">Alpha/beta hydrolase</fullName>
    </submittedName>
</protein>
<dbReference type="Gene3D" id="3.40.50.1820">
    <property type="entry name" value="alpha/beta hydrolase"/>
    <property type="match status" value="1"/>
</dbReference>
<reference evidence="1 2" key="1">
    <citation type="submission" date="2019-06" db="EMBL/GenBank/DDBJ databases">
        <title>Whole genome sequence for Cellvibrionaceae sp. R142.</title>
        <authorList>
            <person name="Wang G."/>
        </authorList>
    </citation>
    <scope>NUCLEOTIDE SEQUENCE [LARGE SCALE GENOMIC DNA]</scope>
    <source>
        <strain evidence="1 2">R142</strain>
    </source>
</reference>